<keyword evidence="9 21" id="KW-0418">Kinase</keyword>
<dbReference type="PROSITE" id="PS00108">
    <property type="entry name" value="PROTEIN_KINASE_ST"/>
    <property type="match status" value="1"/>
</dbReference>
<keyword evidence="13 21" id="KW-0675">Receptor</keyword>
<dbReference type="GO" id="GO:0005524">
    <property type="term" value="F:ATP binding"/>
    <property type="evidence" value="ECO:0007669"/>
    <property type="project" value="UniProtKB-UniRule"/>
</dbReference>
<dbReference type="GO" id="GO:0004674">
    <property type="term" value="F:protein serine/threonine kinase activity"/>
    <property type="evidence" value="ECO:0007669"/>
    <property type="project" value="UniProtKB-KW"/>
</dbReference>
<dbReference type="Pfam" id="PF01657">
    <property type="entry name" value="Stress-antifung"/>
    <property type="match status" value="2"/>
</dbReference>
<dbReference type="InterPro" id="IPR011009">
    <property type="entry name" value="Kinase-like_dom_sf"/>
</dbReference>
<dbReference type="Gene3D" id="1.10.510.10">
    <property type="entry name" value="Transferase(Phosphotransferase) domain 1"/>
    <property type="match status" value="1"/>
</dbReference>
<feature type="domain" description="Gnk2-homologous" evidence="20">
    <location>
        <begin position="125"/>
        <end position="232"/>
    </location>
</feature>
<feature type="region of interest" description="Disordered" evidence="16">
    <location>
        <begin position="635"/>
        <end position="660"/>
    </location>
</feature>
<dbReference type="FunFam" id="1.10.510.10:FF:000343">
    <property type="entry name" value="Cysteine-rich receptor-like protein kinase 28"/>
    <property type="match status" value="1"/>
</dbReference>
<evidence type="ECO:0000256" key="7">
    <source>
        <dbReference type="ARBA" id="ARBA00022737"/>
    </source>
</evidence>
<evidence type="ECO:0000256" key="2">
    <source>
        <dbReference type="ARBA" id="ARBA00022527"/>
    </source>
</evidence>
<dbReference type="PROSITE" id="PS51473">
    <property type="entry name" value="GNK2"/>
    <property type="match status" value="2"/>
</dbReference>
<evidence type="ECO:0000256" key="12">
    <source>
        <dbReference type="ARBA" id="ARBA00023136"/>
    </source>
</evidence>
<gene>
    <name evidence="21" type="ORF">Salat_1103000</name>
</gene>
<evidence type="ECO:0000259" key="19">
    <source>
        <dbReference type="PROSITE" id="PS50011"/>
    </source>
</evidence>
<name>A0AAE1YNP8_9LAMI</name>
<evidence type="ECO:0000256" key="1">
    <source>
        <dbReference type="ARBA" id="ARBA00004167"/>
    </source>
</evidence>
<dbReference type="AlphaFoldDB" id="A0AAE1YNP8"/>
<feature type="transmembrane region" description="Helical" evidence="17">
    <location>
        <begin position="276"/>
        <end position="299"/>
    </location>
</feature>
<evidence type="ECO:0000256" key="3">
    <source>
        <dbReference type="ARBA" id="ARBA00022553"/>
    </source>
</evidence>
<evidence type="ECO:0000256" key="8">
    <source>
        <dbReference type="ARBA" id="ARBA00022741"/>
    </source>
</evidence>
<keyword evidence="2" id="KW-0723">Serine/threonine-protein kinase</keyword>
<evidence type="ECO:0000256" key="16">
    <source>
        <dbReference type="SAM" id="MobiDB-lite"/>
    </source>
</evidence>
<keyword evidence="11 17" id="KW-1133">Transmembrane helix</keyword>
<keyword evidence="8 15" id="KW-0547">Nucleotide-binding</keyword>
<dbReference type="SUPFAM" id="SSF56112">
    <property type="entry name" value="Protein kinase-like (PK-like)"/>
    <property type="match status" value="1"/>
</dbReference>
<evidence type="ECO:0000259" key="20">
    <source>
        <dbReference type="PROSITE" id="PS51473"/>
    </source>
</evidence>
<evidence type="ECO:0000256" key="4">
    <source>
        <dbReference type="ARBA" id="ARBA00022679"/>
    </source>
</evidence>
<feature type="domain" description="Gnk2-homologous" evidence="20">
    <location>
        <begin position="17"/>
        <end position="119"/>
    </location>
</feature>
<dbReference type="InterPro" id="IPR001245">
    <property type="entry name" value="Ser-Thr/Tyr_kinase_cat_dom"/>
</dbReference>
<comment type="subcellular location">
    <subcellularLocation>
        <location evidence="1">Membrane</location>
        <topology evidence="1">Single-pass membrane protein</topology>
    </subcellularLocation>
</comment>
<evidence type="ECO:0000256" key="9">
    <source>
        <dbReference type="ARBA" id="ARBA00022777"/>
    </source>
</evidence>
<proteinExistence type="predicted"/>
<keyword evidence="5 17" id="KW-0812">Transmembrane</keyword>
<dbReference type="CDD" id="cd23509">
    <property type="entry name" value="Gnk2-like"/>
    <property type="match status" value="2"/>
</dbReference>
<keyword evidence="10 15" id="KW-0067">ATP-binding</keyword>
<keyword evidence="22" id="KW-1185">Reference proteome</keyword>
<dbReference type="PANTHER" id="PTHR27002">
    <property type="entry name" value="RECEPTOR-LIKE SERINE/THREONINE-PROTEIN KINASE SD1-8"/>
    <property type="match status" value="1"/>
</dbReference>
<evidence type="ECO:0000256" key="18">
    <source>
        <dbReference type="SAM" id="SignalP"/>
    </source>
</evidence>
<evidence type="ECO:0000256" key="17">
    <source>
        <dbReference type="SAM" id="Phobius"/>
    </source>
</evidence>
<dbReference type="InterPro" id="IPR008271">
    <property type="entry name" value="Ser/Thr_kinase_AS"/>
</dbReference>
<dbReference type="PROSITE" id="PS50011">
    <property type="entry name" value="PROTEIN_KINASE_DOM"/>
    <property type="match status" value="1"/>
</dbReference>
<keyword evidence="12 17" id="KW-0472">Membrane</keyword>
<evidence type="ECO:0000256" key="5">
    <source>
        <dbReference type="ARBA" id="ARBA00022692"/>
    </source>
</evidence>
<feature type="compositionally biased region" description="Polar residues" evidence="16">
    <location>
        <begin position="639"/>
        <end position="653"/>
    </location>
</feature>
<evidence type="ECO:0000313" key="21">
    <source>
        <dbReference type="EMBL" id="KAK4433407.1"/>
    </source>
</evidence>
<feature type="region of interest" description="Disordered" evidence="16">
    <location>
        <begin position="240"/>
        <end position="270"/>
    </location>
</feature>
<dbReference type="GO" id="GO:0005886">
    <property type="term" value="C:plasma membrane"/>
    <property type="evidence" value="ECO:0007669"/>
    <property type="project" value="TreeGrafter"/>
</dbReference>
<dbReference type="InterPro" id="IPR038408">
    <property type="entry name" value="GNK2_sf"/>
</dbReference>
<dbReference type="InterPro" id="IPR017441">
    <property type="entry name" value="Protein_kinase_ATP_BS"/>
</dbReference>
<dbReference type="FunFam" id="3.30.430.20:FF:000002">
    <property type="entry name" value="Cysteine-rich receptor-like protein kinase 10"/>
    <property type="match status" value="1"/>
</dbReference>
<comment type="caution">
    <text evidence="21">The sequence shown here is derived from an EMBL/GenBank/DDBJ whole genome shotgun (WGS) entry which is preliminary data.</text>
</comment>
<dbReference type="PROSITE" id="PS00107">
    <property type="entry name" value="PROTEIN_KINASE_ATP"/>
    <property type="match status" value="1"/>
</dbReference>
<keyword evidence="4" id="KW-0808">Transferase</keyword>
<keyword evidence="3" id="KW-0597">Phosphoprotein</keyword>
<dbReference type="EMBL" id="JACGWO010000003">
    <property type="protein sequence ID" value="KAK4433407.1"/>
    <property type="molecule type" value="Genomic_DNA"/>
</dbReference>
<evidence type="ECO:0000256" key="13">
    <source>
        <dbReference type="ARBA" id="ARBA00023170"/>
    </source>
</evidence>
<evidence type="ECO:0000256" key="14">
    <source>
        <dbReference type="ARBA" id="ARBA00023180"/>
    </source>
</evidence>
<keyword evidence="14" id="KW-0325">Glycoprotein</keyword>
<feature type="chain" id="PRO_5041985888" evidence="18">
    <location>
        <begin position="20"/>
        <end position="660"/>
    </location>
</feature>
<organism evidence="21 22">
    <name type="scientific">Sesamum alatum</name>
    <dbReference type="NCBI Taxonomy" id="300844"/>
    <lineage>
        <taxon>Eukaryota</taxon>
        <taxon>Viridiplantae</taxon>
        <taxon>Streptophyta</taxon>
        <taxon>Embryophyta</taxon>
        <taxon>Tracheophyta</taxon>
        <taxon>Spermatophyta</taxon>
        <taxon>Magnoliopsida</taxon>
        <taxon>eudicotyledons</taxon>
        <taxon>Gunneridae</taxon>
        <taxon>Pentapetalae</taxon>
        <taxon>asterids</taxon>
        <taxon>lamiids</taxon>
        <taxon>Lamiales</taxon>
        <taxon>Pedaliaceae</taxon>
        <taxon>Sesamum</taxon>
    </lineage>
</organism>
<dbReference type="InterPro" id="IPR000719">
    <property type="entry name" value="Prot_kinase_dom"/>
</dbReference>
<keyword evidence="7" id="KW-0677">Repeat</keyword>
<evidence type="ECO:0000256" key="11">
    <source>
        <dbReference type="ARBA" id="ARBA00022989"/>
    </source>
</evidence>
<dbReference type="PANTHER" id="PTHR27002:SF1073">
    <property type="entry name" value="CYSTEINE-RICH RECEPTOR-LIKE PROTEIN KINASE 29"/>
    <property type="match status" value="1"/>
</dbReference>
<dbReference type="Gene3D" id="3.30.430.20">
    <property type="entry name" value="Gnk2 domain, C-X8-C-X2-C motif"/>
    <property type="match status" value="2"/>
</dbReference>
<dbReference type="SMART" id="SM00220">
    <property type="entry name" value="S_TKc"/>
    <property type="match status" value="1"/>
</dbReference>
<reference evidence="21" key="1">
    <citation type="submission" date="2020-06" db="EMBL/GenBank/DDBJ databases">
        <authorList>
            <person name="Li T."/>
            <person name="Hu X."/>
            <person name="Zhang T."/>
            <person name="Song X."/>
            <person name="Zhang H."/>
            <person name="Dai N."/>
            <person name="Sheng W."/>
            <person name="Hou X."/>
            <person name="Wei L."/>
        </authorList>
    </citation>
    <scope>NUCLEOTIDE SEQUENCE</scope>
    <source>
        <strain evidence="21">3651</strain>
        <tissue evidence="21">Leaf</tissue>
    </source>
</reference>
<dbReference type="FunFam" id="3.30.430.20:FF:000003">
    <property type="entry name" value="Cysteine-rich RLK (RECEPTOR-like protein kinase) 10"/>
    <property type="match status" value="1"/>
</dbReference>
<dbReference type="Proteomes" id="UP001293254">
    <property type="component" value="Unassembled WGS sequence"/>
</dbReference>
<evidence type="ECO:0000313" key="22">
    <source>
        <dbReference type="Proteomes" id="UP001293254"/>
    </source>
</evidence>
<evidence type="ECO:0000256" key="10">
    <source>
        <dbReference type="ARBA" id="ARBA00022840"/>
    </source>
</evidence>
<evidence type="ECO:0000256" key="6">
    <source>
        <dbReference type="ARBA" id="ARBA00022729"/>
    </source>
</evidence>
<feature type="binding site" evidence="15">
    <location>
        <position position="364"/>
    </location>
    <ligand>
        <name>ATP</name>
        <dbReference type="ChEBI" id="CHEBI:30616"/>
    </ligand>
</feature>
<reference evidence="21" key="2">
    <citation type="journal article" date="2024" name="Plant">
        <title>Genomic evolution and insights into agronomic trait innovations of Sesamum species.</title>
        <authorList>
            <person name="Miao H."/>
            <person name="Wang L."/>
            <person name="Qu L."/>
            <person name="Liu H."/>
            <person name="Sun Y."/>
            <person name="Le M."/>
            <person name="Wang Q."/>
            <person name="Wei S."/>
            <person name="Zheng Y."/>
            <person name="Lin W."/>
            <person name="Duan Y."/>
            <person name="Cao H."/>
            <person name="Xiong S."/>
            <person name="Wang X."/>
            <person name="Wei L."/>
            <person name="Li C."/>
            <person name="Ma Q."/>
            <person name="Ju M."/>
            <person name="Zhao R."/>
            <person name="Li G."/>
            <person name="Mu C."/>
            <person name="Tian Q."/>
            <person name="Mei H."/>
            <person name="Zhang T."/>
            <person name="Gao T."/>
            <person name="Zhang H."/>
        </authorList>
    </citation>
    <scope>NUCLEOTIDE SEQUENCE</scope>
    <source>
        <strain evidence="21">3651</strain>
    </source>
</reference>
<dbReference type="FunFam" id="3.30.200.20:FF:000959">
    <property type="entry name" value="Cysteine-rich receptor-like protein kinase 17"/>
    <property type="match status" value="1"/>
</dbReference>
<accession>A0AAE1YNP8</accession>
<dbReference type="Gene3D" id="3.30.200.20">
    <property type="entry name" value="Phosphorylase Kinase, domain 1"/>
    <property type="match status" value="1"/>
</dbReference>
<feature type="signal peptide" evidence="18">
    <location>
        <begin position="1"/>
        <end position="19"/>
    </location>
</feature>
<feature type="domain" description="Protein kinase" evidence="19">
    <location>
        <begin position="336"/>
        <end position="611"/>
    </location>
</feature>
<sequence>MLLPLIFLILANLSALVQSQSVCLNNGNYTSNSTYNANLDTVLSSLATSVDSTGFYNASFGQKPDRANAIVLCRGDIQLDACRGCVRDAAAELLASCPNQKQAVNWQEGCTLRYSNETLVGKLAIMPMYYWWNPENATSVDQFKEDLRALLDDLRPRAVYGGSLRKVAAGHITGPDFQSIFALVQCTPDLSLEDCSSCLIGAAADIPNCCDRKRGGRVLRPSCTLRFEIYPFYNETRLQELAPRPEPPVQSPPGEHGGNRTRTVKDDGDGNTTRTAVIVTVSSVAAGVILAVFVAIFLIKRIKQKPKENHETVDDISTPESLQFAFSTIRDATNDFSDDNKLGQGGFGTVYKGKLSNGQEIAVKRLSKNSGQGDLEFKNEVLLLARLQHRNLVRLLGFSLEGEEKLLVYEFVQNASLDRFIFDPIRHSYLDWERRYKIIGGIARGVLYLHEDSRLRIIHRDLKASNVLLDGNLNPKIADFGMARLFGQDETQGSTSKIAGTYGYMAPEYAIYGQFSVKSDVFSFGVIILEIISGQKNNCFRSGENVEGLLSFAWKNWREGTTANVVDPILRSGSGSMTEMLRCIHIGLLCVQENASDRPTMASLVLMLSSLSLTLRVPSKPAFYVPSGNDSDVPLFEGYNSTQSQHSSRNDASITDLYPR</sequence>
<protein>
    <submittedName>
        <fullName evidence="21">Cysteine-rich receptor-like protein kinase</fullName>
    </submittedName>
</protein>
<keyword evidence="6 18" id="KW-0732">Signal</keyword>
<evidence type="ECO:0000256" key="15">
    <source>
        <dbReference type="PROSITE-ProRule" id="PRU10141"/>
    </source>
</evidence>
<dbReference type="CDD" id="cd14066">
    <property type="entry name" value="STKc_IRAK"/>
    <property type="match status" value="1"/>
</dbReference>
<dbReference type="Pfam" id="PF07714">
    <property type="entry name" value="PK_Tyr_Ser-Thr"/>
    <property type="match status" value="1"/>
</dbReference>
<dbReference type="InterPro" id="IPR002902">
    <property type="entry name" value="GNK2"/>
</dbReference>